<reference evidence="2 3" key="1">
    <citation type="submission" date="2016-10" db="EMBL/GenBank/DDBJ databases">
        <authorList>
            <person name="de Groot N.N."/>
        </authorList>
    </citation>
    <scope>NUCLEOTIDE SEQUENCE [LARGE SCALE GENOMIC DNA]</scope>
    <source>
        <strain evidence="2 3">GAS522</strain>
    </source>
</reference>
<dbReference type="AlphaFoldDB" id="A0A1M7IFW4"/>
<proteinExistence type="predicted"/>
<evidence type="ECO:0008006" key="4">
    <source>
        <dbReference type="Google" id="ProtNLM"/>
    </source>
</evidence>
<keyword evidence="1" id="KW-0732">Signal</keyword>
<feature type="chain" id="PRO_5030031996" description="Cysteine rich repeat-containing protein" evidence="1">
    <location>
        <begin position="36"/>
        <end position="84"/>
    </location>
</feature>
<name>A0A1M7IFW4_9BRAD</name>
<dbReference type="Proteomes" id="UP000183208">
    <property type="component" value="Unassembled WGS sequence"/>
</dbReference>
<dbReference type="RefSeq" id="WP_074829482.1">
    <property type="nucleotide sequence ID" value="NZ_FNTI01000001.1"/>
</dbReference>
<feature type="signal peptide" evidence="1">
    <location>
        <begin position="1"/>
        <end position="35"/>
    </location>
</feature>
<sequence length="84" mass="8876">MKARFARSAAPLGRARRASLLGFLLTLLATGSASAQGTPEQRKACTPDVYRLCAGEIPNARAITACLRRQKASLSPACAAVFEQ</sequence>
<dbReference type="OrthoDB" id="8245037at2"/>
<evidence type="ECO:0000256" key="1">
    <source>
        <dbReference type="SAM" id="SignalP"/>
    </source>
</evidence>
<protein>
    <recommendedName>
        <fullName evidence="4">Cysteine rich repeat-containing protein</fullName>
    </recommendedName>
</protein>
<evidence type="ECO:0000313" key="2">
    <source>
        <dbReference type="EMBL" id="SEE41031.1"/>
    </source>
</evidence>
<gene>
    <name evidence="2" type="ORF">SAMN05444171_7365</name>
</gene>
<evidence type="ECO:0000313" key="3">
    <source>
        <dbReference type="Proteomes" id="UP000183208"/>
    </source>
</evidence>
<dbReference type="EMBL" id="FNTI01000001">
    <property type="protein sequence ID" value="SEE41031.1"/>
    <property type="molecule type" value="Genomic_DNA"/>
</dbReference>
<accession>A0A1M7IFW4</accession>
<organism evidence="2 3">
    <name type="scientific">Bradyrhizobium lablabi</name>
    <dbReference type="NCBI Taxonomy" id="722472"/>
    <lineage>
        <taxon>Bacteria</taxon>
        <taxon>Pseudomonadati</taxon>
        <taxon>Pseudomonadota</taxon>
        <taxon>Alphaproteobacteria</taxon>
        <taxon>Hyphomicrobiales</taxon>
        <taxon>Nitrobacteraceae</taxon>
        <taxon>Bradyrhizobium</taxon>
    </lineage>
</organism>